<proteinExistence type="predicted"/>
<evidence type="ECO:0000256" key="2">
    <source>
        <dbReference type="ARBA" id="ARBA00022723"/>
    </source>
</evidence>
<evidence type="ECO:0000256" key="5">
    <source>
        <dbReference type="ARBA" id="ARBA00023157"/>
    </source>
</evidence>
<dbReference type="EMBL" id="SBKQ01000005">
    <property type="protein sequence ID" value="RXR33157.1"/>
    <property type="molecule type" value="Genomic_DNA"/>
</dbReference>
<keyword evidence="5" id="KW-1015">Disulfide bond</keyword>
<feature type="non-terminal residue" evidence="8">
    <location>
        <position position="1179"/>
    </location>
</feature>
<dbReference type="InterPro" id="IPR044023">
    <property type="entry name" value="Ig_7"/>
</dbReference>
<evidence type="ECO:0000256" key="4">
    <source>
        <dbReference type="ARBA" id="ARBA00022837"/>
    </source>
</evidence>
<dbReference type="Proteomes" id="UP000289734">
    <property type="component" value="Unassembled WGS sequence"/>
</dbReference>
<dbReference type="GO" id="GO:0004553">
    <property type="term" value="F:hydrolase activity, hydrolyzing O-glycosyl compounds"/>
    <property type="evidence" value="ECO:0007669"/>
    <property type="project" value="UniProtKB-ARBA"/>
</dbReference>
<dbReference type="Pfam" id="PF19081">
    <property type="entry name" value="Ig_7"/>
    <property type="match status" value="4"/>
</dbReference>
<evidence type="ECO:0000256" key="6">
    <source>
        <dbReference type="SAM" id="SignalP"/>
    </source>
</evidence>
<evidence type="ECO:0000256" key="3">
    <source>
        <dbReference type="ARBA" id="ARBA00022729"/>
    </source>
</evidence>
<feature type="domain" description="LamG-like jellyroll fold" evidence="7">
    <location>
        <begin position="364"/>
        <end position="491"/>
    </location>
</feature>
<evidence type="ECO:0000256" key="1">
    <source>
        <dbReference type="ARBA" id="ARBA00001913"/>
    </source>
</evidence>
<dbReference type="InterPro" id="IPR007280">
    <property type="entry name" value="Peptidase_C_arc/bac"/>
</dbReference>
<feature type="signal peptide" evidence="6">
    <location>
        <begin position="1"/>
        <end position="19"/>
    </location>
</feature>
<dbReference type="Gene3D" id="2.60.120.380">
    <property type="match status" value="1"/>
</dbReference>
<dbReference type="GO" id="GO:0046872">
    <property type="term" value="F:metal ion binding"/>
    <property type="evidence" value="ECO:0007669"/>
    <property type="project" value="UniProtKB-KW"/>
</dbReference>
<keyword evidence="4" id="KW-0106">Calcium</keyword>
<comment type="cofactor">
    <cofactor evidence="1">
        <name>Ca(2+)</name>
        <dbReference type="ChEBI" id="CHEBI:29108"/>
    </cofactor>
</comment>
<dbReference type="InterPro" id="IPR006558">
    <property type="entry name" value="LamG-like"/>
</dbReference>
<protein>
    <recommendedName>
        <fullName evidence="7">LamG-like jellyroll fold domain-containing protein</fullName>
    </recommendedName>
</protein>
<evidence type="ECO:0000313" key="9">
    <source>
        <dbReference type="Proteomes" id="UP000289734"/>
    </source>
</evidence>
<accession>A0A4Q1KSU5</accession>
<feature type="domain" description="LamG-like jellyroll fold" evidence="7">
    <location>
        <begin position="669"/>
        <end position="796"/>
    </location>
</feature>
<dbReference type="Gene3D" id="2.60.120.200">
    <property type="match status" value="2"/>
</dbReference>
<dbReference type="InterPro" id="IPR013320">
    <property type="entry name" value="ConA-like_dom_sf"/>
</dbReference>
<dbReference type="SMART" id="SM00560">
    <property type="entry name" value="LamGL"/>
    <property type="match status" value="2"/>
</dbReference>
<dbReference type="SUPFAM" id="SSF49899">
    <property type="entry name" value="Concanavalin A-like lectins/glucanases"/>
    <property type="match status" value="2"/>
</dbReference>
<dbReference type="GO" id="GO:0005975">
    <property type="term" value="P:carbohydrate metabolic process"/>
    <property type="evidence" value="ECO:0007669"/>
    <property type="project" value="UniProtKB-ARBA"/>
</dbReference>
<keyword evidence="2" id="KW-0479">Metal-binding</keyword>
<feature type="chain" id="PRO_5020648112" description="LamG-like jellyroll fold domain-containing protein" evidence="6">
    <location>
        <begin position="20"/>
        <end position="1179"/>
    </location>
</feature>
<keyword evidence="3 6" id="KW-0732">Signal</keyword>
<sequence>MKKIFYFLFFVCFSGINFAQNIQIQVGNAPNVFASAGRLPIEITYGYNYSQTIYHAGEINQTGYINRIEWHTAPSSSLGSANNSVVYIGTTSKNGFDSTTDWIPVSQLTQVYAGPYTSSTNTWGGINLQTPFYYNGVDNLVIAFDDNHSSWQPSNSFLVEGRPENRGIHRRSDSFNTDPNSPGTANALYSYIPNTRLFFSTNNSCSNAIPLSPTLAFYDLPLIGQSNLGISNSGELPNPTCGNYQGGDLWYTVTVPSNGNLNIETKGNTGDTALQVYSGSCGSLSLVGCDDNSGDGDFSLVSINNPALANQTLYIRVWEPGNDATINFDIAAWSSLLPTFPSTSLNFDGNNDYISGPNLPLANTSFSIEFWAKRSSTNTDDFVFFQGSPNNNIGMHVGFRPNNKFTFDFWNNGVDSNATINDTNWHHYAVTYNASSNLQSIYIDGVLDNTRTATTDFNGSGAINIGRVSTFGYYHGNIDDLRVWNYELTQTDITNRRTCELNGNEAGLLVYYQFNQGNGGVNNTSQTGLFDAVSSTNNATFNSFMLNGTTSNFVVDSQVVTDNFTSLEPTVNPQIIYNIGDTATPLTAIGSGLLWYSSENGGTGTATAPTPNTSTAGTFNFYVSSTSGNCESKRILIQVLVGNFTPGSSLNFDGSNDYIIGPNLPLANNSFSIEFWAKRETTNADHFILFQGSENNNNGMHVGFRSTNKFTFDFWSNGVNSNATISDSNWHHYAATYNATTNLQSIYIDGVLDNTRTATSDFLGSGLINLGRVSTFGYFDGNLDDLRIWNYQLTATEISTRYNCELNGNENGLIAYYKFNQGTNGINNNSTSNLFDSVTNTENGSLTNFALSGTTSNWVSDFGVATGTTCSEPTPTPTVSNQTFCSGATVANLVATGTGTFNWYNVSTGGTALPNTHLLLSATYYVSQTINGNESARVSFQVTINETPTPPTASAQAFCSNANPTVADLVASGTNLSWYASATGGSALASSTALTSGTYFVSQTVNGCESTRTSVAVTVTSVTAPTASAQAFCSNANPTIADLVATGTNISWYASATGGSALASSTALASGTYFVSQTVNGCESNRTSVAVTVTSVSDPTASAQAFCSNTNPTIADLVASGTNLSWYATATGGSALTSSTALTSGTYFVSQTVNGCESTRTSVAVTVTSVTAPTASAQA</sequence>
<dbReference type="Pfam" id="PF13385">
    <property type="entry name" value="Laminin_G_3"/>
    <property type="match status" value="2"/>
</dbReference>
<dbReference type="AlphaFoldDB" id="A0A4Q1KSU5"/>
<reference evidence="9" key="1">
    <citation type="submission" date="2019-01" db="EMBL/GenBank/DDBJ databases">
        <title>Cytophagaceae bacterium strain CAR-16.</title>
        <authorList>
            <person name="Chen W.-M."/>
        </authorList>
    </citation>
    <scope>NUCLEOTIDE SEQUENCE [LARGE SCALE GENOMIC DNA]</scope>
    <source>
        <strain evidence="9">ICH-30</strain>
    </source>
</reference>
<dbReference type="PANTHER" id="PTHR19277:SF125">
    <property type="entry name" value="B6"/>
    <property type="match status" value="1"/>
</dbReference>
<dbReference type="InterPro" id="IPR051360">
    <property type="entry name" value="Neuronal_Pentraxin_Related"/>
</dbReference>
<keyword evidence="9" id="KW-1185">Reference proteome</keyword>
<name>A0A4Q1KSU5_9FLAO</name>
<organism evidence="8 9">
    <name type="scientific">Flavobacterium piscinae</name>
    <dbReference type="NCBI Taxonomy" id="2506424"/>
    <lineage>
        <taxon>Bacteria</taxon>
        <taxon>Pseudomonadati</taxon>
        <taxon>Bacteroidota</taxon>
        <taxon>Flavobacteriia</taxon>
        <taxon>Flavobacteriales</taxon>
        <taxon>Flavobacteriaceae</taxon>
        <taxon>Flavobacterium</taxon>
    </lineage>
</organism>
<evidence type="ECO:0000259" key="7">
    <source>
        <dbReference type="SMART" id="SM00560"/>
    </source>
</evidence>
<evidence type="ECO:0000313" key="8">
    <source>
        <dbReference type="EMBL" id="RXR33157.1"/>
    </source>
</evidence>
<dbReference type="Pfam" id="PF04151">
    <property type="entry name" value="PPC"/>
    <property type="match status" value="1"/>
</dbReference>
<dbReference type="RefSeq" id="WP_187347463.1">
    <property type="nucleotide sequence ID" value="NZ_SBKQ01000005.1"/>
</dbReference>
<comment type="caution">
    <text evidence="8">The sequence shown here is derived from an EMBL/GenBank/DDBJ whole genome shotgun (WGS) entry which is preliminary data.</text>
</comment>
<gene>
    <name evidence="8" type="ORF">EQG68_06640</name>
</gene>
<dbReference type="PANTHER" id="PTHR19277">
    <property type="entry name" value="PENTRAXIN"/>
    <property type="match status" value="1"/>
</dbReference>